<keyword evidence="2" id="KW-0732">Signal</keyword>
<evidence type="ECO:0000313" key="3">
    <source>
        <dbReference type="EMBL" id="GAA4961075.1"/>
    </source>
</evidence>
<evidence type="ECO:0000313" key="4">
    <source>
        <dbReference type="Proteomes" id="UP001500466"/>
    </source>
</evidence>
<accession>A0ABP9H341</accession>
<reference evidence="4" key="1">
    <citation type="journal article" date="2019" name="Int. J. Syst. Evol. Microbiol.">
        <title>The Global Catalogue of Microorganisms (GCM) 10K type strain sequencing project: providing services to taxonomists for standard genome sequencing and annotation.</title>
        <authorList>
            <consortium name="The Broad Institute Genomics Platform"/>
            <consortium name="The Broad Institute Genome Sequencing Center for Infectious Disease"/>
            <person name="Wu L."/>
            <person name="Ma J."/>
        </authorList>
    </citation>
    <scope>NUCLEOTIDE SEQUENCE [LARGE SCALE GENOMIC DNA]</scope>
    <source>
        <strain evidence="4">JCM 17986</strain>
    </source>
</reference>
<sequence>MPTARTRVVAALLVVGTAVGAAACSSDDGKKSGSTPSASAPSAPQTAGTAASAPSGPTVGQPFDLTTANSAGPATFRIVVAEVQANTTPDPAIVPQYRTAEPTLPPGQQWVIAKFFATNTGRSRTFWQTSNITLNVGADRFAPTPEALQVAQDYNNSLTESGVPTTAFDGVEPGVTGTVYGAWQIPLGAKPTSMTIPETMIAANVPTTPAVTVAIP</sequence>
<protein>
    <recommendedName>
        <fullName evidence="5">DUF4352 domain-containing protein</fullName>
    </recommendedName>
</protein>
<evidence type="ECO:0000256" key="2">
    <source>
        <dbReference type="SAM" id="SignalP"/>
    </source>
</evidence>
<dbReference type="PROSITE" id="PS51257">
    <property type="entry name" value="PROKAR_LIPOPROTEIN"/>
    <property type="match status" value="1"/>
</dbReference>
<dbReference type="RefSeq" id="WP_345675530.1">
    <property type="nucleotide sequence ID" value="NZ_BAABHS010000008.1"/>
</dbReference>
<dbReference type="Proteomes" id="UP001500466">
    <property type="component" value="Unassembled WGS sequence"/>
</dbReference>
<feature type="compositionally biased region" description="Low complexity" evidence="1">
    <location>
        <begin position="32"/>
        <end position="58"/>
    </location>
</feature>
<evidence type="ECO:0000256" key="1">
    <source>
        <dbReference type="SAM" id="MobiDB-lite"/>
    </source>
</evidence>
<comment type="caution">
    <text evidence="3">The sequence shown here is derived from an EMBL/GenBank/DDBJ whole genome shotgun (WGS) entry which is preliminary data.</text>
</comment>
<keyword evidence="4" id="KW-1185">Reference proteome</keyword>
<name>A0ABP9H341_9ACTN</name>
<feature type="region of interest" description="Disordered" evidence="1">
    <location>
        <begin position="23"/>
        <end position="67"/>
    </location>
</feature>
<dbReference type="EMBL" id="BAABHS010000008">
    <property type="protein sequence ID" value="GAA4961075.1"/>
    <property type="molecule type" value="Genomic_DNA"/>
</dbReference>
<feature type="chain" id="PRO_5045868018" description="DUF4352 domain-containing protein" evidence="2">
    <location>
        <begin position="22"/>
        <end position="216"/>
    </location>
</feature>
<gene>
    <name evidence="3" type="ORF">GCM10023205_25580</name>
</gene>
<organism evidence="3 4">
    <name type="scientific">Yinghuangia aomiensis</name>
    <dbReference type="NCBI Taxonomy" id="676205"/>
    <lineage>
        <taxon>Bacteria</taxon>
        <taxon>Bacillati</taxon>
        <taxon>Actinomycetota</taxon>
        <taxon>Actinomycetes</taxon>
        <taxon>Kitasatosporales</taxon>
        <taxon>Streptomycetaceae</taxon>
        <taxon>Yinghuangia</taxon>
    </lineage>
</organism>
<evidence type="ECO:0008006" key="5">
    <source>
        <dbReference type="Google" id="ProtNLM"/>
    </source>
</evidence>
<proteinExistence type="predicted"/>
<feature type="signal peptide" evidence="2">
    <location>
        <begin position="1"/>
        <end position="21"/>
    </location>
</feature>